<dbReference type="NCBIfam" id="NF010697">
    <property type="entry name" value="PRK14097.1"/>
    <property type="match status" value="1"/>
</dbReference>
<dbReference type="PROSITE" id="PS00174">
    <property type="entry name" value="P_GLUCOSE_ISOMERASE_2"/>
    <property type="match status" value="1"/>
</dbReference>
<dbReference type="PANTHER" id="PTHR11469:SF1">
    <property type="entry name" value="GLUCOSE-6-PHOSPHATE ISOMERASE"/>
    <property type="match status" value="1"/>
</dbReference>
<comment type="pathway">
    <text evidence="1 8">Carbohydrate degradation; glycolysis; D-glyceraldehyde 3-phosphate and glycerone phosphate from D-glucose: step 2/4.</text>
</comment>
<dbReference type="EC" id="5.3.1.9" evidence="3 8"/>
<proteinExistence type="inferred from homology"/>
<evidence type="ECO:0000313" key="9">
    <source>
        <dbReference type="EMBL" id="GIN96868.1"/>
    </source>
</evidence>
<reference evidence="9 10" key="1">
    <citation type="submission" date="2021-03" db="EMBL/GenBank/DDBJ databases">
        <title>Antimicrobial resistance genes in bacteria isolated from Japanese honey, and their potential for conferring macrolide and lincosamide resistance in the American foulbrood pathogen Paenibacillus larvae.</title>
        <authorList>
            <person name="Okamoto M."/>
            <person name="Kumagai M."/>
            <person name="Kanamori H."/>
            <person name="Takamatsu D."/>
        </authorList>
    </citation>
    <scope>NUCLEOTIDE SEQUENCE [LARGE SCALE GENOMIC DNA]</scope>
    <source>
        <strain evidence="9 10">J6TS1</strain>
    </source>
</reference>
<dbReference type="GO" id="GO:0016853">
    <property type="term" value="F:isomerase activity"/>
    <property type="evidence" value="ECO:0007669"/>
    <property type="project" value="UniProtKB-KW"/>
</dbReference>
<protein>
    <recommendedName>
        <fullName evidence="3 8">Glucose-6-phosphate isomerase</fullName>
        <ecNumber evidence="3 8">5.3.1.9</ecNumber>
    </recommendedName>
</protein>
<comment type="similarity">
    <text evidence="2 8">Belongs to the GPI family.</text>
</comment>
<dbReference type="CDD" id="cd05015">
    <property type="entry name" value="SIS_PGI_1"/>
    <property type="match status" value="1"/>
</dbReference>
<keyword evidence="10" id="KW-1185">Reference proteome</keyword>
<accession>A0ABQ4KXV5</accession>
<keyword evidence="6 8" id="KW-0413">Isomerase</keyword>
<dbReference type="InterPro" id="IPR046348">
    <property type="entry name" value="SIS_dom_sf"/>
</dbReference>
<evidence type="ECO:0000256" key="2">
    <source>
        <dbReference type="ARBA" id="ARBA00006604"/>
    </source>
</evidence>
<evidence type="ECO:0000256" key="8">
    <source>
        <dbReference type="RuleBase" id="RU000612"/>
    </source>
</evidence>
<evidence type="ECO:0000256" key="1">
    <source>
        <dbReference type="ARBA" id="ARBA00004926"/>
    </source>
</evidence>
<dbReference type="PRINTS" id="PR00662">
    <property type="entry name" value="G6PISOMERASE"/>
</dbReference>
<comment type="catalytic activity">
    <reaction evidence="7 8">
        <text>alpha-D-glucose 6-phosphate = beta-D-fructose 6-phosphate</text>
        <dbReference type="Rhea" id="RHEA:11816"/>
        <dbReference type="ChEBI" id="CHEBI:57634"/>
        <dbReference type="ChEBI" id="CHEBI:58225"/>
        <dbReference type="EC" id="5.3.1.9"/>
    </reaction>
</comment>
<keyword evidence="5 8" id="KW-0324">Glycolysis</keyword>
<evidence type="ECO:0000313" key="10">
    <source>
        <dbReference type="Proteomes" id="UP000680670"/>
    </source>
</evidence>
<dbReference type="PROSITE" id="PS00765">
    <property type="entry name" value="P_GLUCOSE_ISOMERASE_1"/>
    <property type="match status" value="1"/>
</dbReference>
<dbReference type="PANTHER" id="PTHR11469">
    <property type="entry name" value="GLUCOSE-6-PHOSPHATE ISOMERASE"/>
    <property type="match status" value="1"/>
</dbReference>
<organism evidence="9 10">
    <name type="scientific">Siminovitchia terrae</name>
    <name type="common">Bacillus terrae</name>
    <dbReference type="NCBI Taxonomy" id="1914933"/>
    <lineage>
        <taxon>Bacteria</taxon>
        <taxon>Bacillati</taxon>
        <taxon>Bacillota</taxon>
        <taxon>Bacilli</taxon>
        <taxon>Bacillales</taxon>
        <taxon>Bacillaceae</taxon>
        <taxon>Siminovitchia</taxon>
    </lineage>
</organism>
<dbReference type="PROSITE" id="PS51463">
    <property type="entry name" value="P_GLUCOSE_ISOMERASE_3"/>
    <property type="match status" value="1"/>
</dbReference>
<dbReference type="CDD" id="cd05016">
    <property type="entry name" value="SIS_PGI_2"/>
    <property type="match status" value="1"/>
</dbReference>
<dbReference type="InterPro" id="IPR001672">
    <property type="entry name" value="G6P_Isomerase"/>
</dbReference>
<comment type="caution">
    <text evidence="9">The sequence shown here is derived from an EMBL/GenBank/DDBJ whole genome shotgun (WGS) entry which is preliminary data.</text>
</comment>
<dbReference type="InterPro" id="IPR018189">
    <property type="entry name" value="Phosphoglucose_isomerase_CS"/>
</dbReference>
<dbReference type="SUPFAM" id="SSF53697">
    <property type="entry name" value="SIS domain"/>
    <property type="match status" value="1"/>
</dbReference>
<name>A0ABQ4KXV5_SIMTE</name>
<evidence type="ECO:0000256" key="6">
    <source>
        <dbReference type="ARBA" id="ARBA00023235"/>
    </source>
</evidence>
<gene>
    <name evidence="9" type="primary">pgi_2</name>
    <name evidence="9" type="ORF">J6TS1_27380</name>
</gene>
<sequence length="374" mass="41840">MVIGVGGSYLGARAAIEMINHSFYHSFDYSYPHVIFVGNNFSSTYLSEVIDLLDGKDFSINVISKSGTTTEPAIAFRIFRKLLEERYGKEEARNRIFATTDRERGALKVLANDEGYETFVVPDDIGGRYSVLTAVGLLPMAVSGINIGAIMEGAGQAFEDLSNPDLKSNAAYQYAVIRNILYNKGKTIEMLVNYEPHMKYFAEWWRQLFGESEGKDGKGIFPTSAKFSTDLHSVGQYIQDGRRDLFETVIKVKTPRRDLVIEFEENDLDGLNYLAGQTLDYVNTKAFEGALMAHTDGSVPNLVIEIHEMDAHAFGYLAYFFQKACAMSGYLLGVNPFDQPGVEMNKKNMFALLGKPGHEERKAELEQRLQEGSK</sequence>
<dbReference type="Proteomes" id="UP000680670">
    <property type="component" value="Unassembled WGS sequence"/>
</dbReference>
<evidence type="ECO:0000256" key="3">
    <source>
        <dbReference type="ARBA" id="ARBA00011952"/>
    </source>
</evidence>
<dbReference type="InterPro" id="IPR035482">
    <property type="entry name" value="SIS_PGI_2"/>
</dbReference>
<dbReference type="EMBL" id="BORJ01000006">
    <property type="protein sequence ID" value="GIN96868.1"/>
    <property type="molecule type" value="Genomic_DNA"/>
</dbReference>
<keyword evidence="4 8" id="KW-0312">Gluconeogenesis</keyword>
<dbReference type="Gene3D" id="3.40.50.10490">
    <property type="entry name" value="Glucose-6-phosphate isomerase like protein, domain 1"/>
    <property type="match status" value="2"/>
</dbReference>
<evidence type="ECO:0000256" key="7">
    <source>
        <dbReference type="ARBA" id="ARBA00029321"/>
    </source>
</evidence>
<evidence type="ECO:0000256" key="4">
    <source>
        <dbReference type="ARBA" id="ARBA00022432"/>
    </source>
</evidence>
<dbReference type="InterPro" id="IPR035476">
    <property type="entry name" value="SIS_PGI_1"/>
</dbReference>
<dbReference type="Pfam" id="PF00342">
    <property type="entry name" value="PGI"/>
    <property type="match status" value="1"/>
</dbReference>
<evidence type="ECO:0000256" key="5">
    <source>
        <dbReference type="ARBA" id="ARBA00023152"/>
    </source>
</evidence>